<dbReference type="Proteomes" id="UP000605846">
    <property type="component" value="Unassembled WGS sequence"/>
</dbReference>
<name>A0A8H7BV15_9FUNG</name>
<evidence type="ECO:0000313" key="2">
    <source>
        <dbReference type="EMBL" id="KAF7731703.1"/>
    </source>
</evidence>
<reference evidence="2" key="1">
    <citation type="submission" date="2020-01" db="EMBL/GenBank/DDBJ databases">
        <title>Genome Sequencing of Three Apophysomyces-Like Fungal Strains Confirms a Novel Fungal Genus in the Mucoromycota with divergent Burkholderia-like Endosymbiotic Bacteria.</title>
        <authorList>
            <person name="Stajich J.E."/>
            <person name="Macias A.M."/>
            <person name="Carter-House D."/>
            <person name="Lovett B."/>
            <person name="Kasson L.R."/>
            <person name="Berry K."/>
            <person name="Grigoriev I."/>
            <person name="Chang Y."/>
            <person name="Spatafora J."/>
            <person name="Kasson M.T."/>
        </authorList>
    </citation>
    <scope>NUCLEOTIDE SEQUENCE</scope>
    <source>
        <strain evidence="2">NRRL A-21654</strain>
    </source>
</reference>
<dbReference type="PROSITE" id="PS50097">
    <property type="entry name" value="BTB"/>
    <property type="match status" value="1"/>
</dbReference>
<dbReference type="EMBL" id="JABAYA010000008">
    <property type="protein sequence ID" value="KAF7731703.1"/>
    <property type="molecule type" value="Genomic_DNA"/>
</dbReference>
<protein>
    <recommendedName>
        <fullName evidence="1">BTB domain-containing protein</fullName>
    </recommendedName>
</protein>
<dbReference type="OrthoDB" id="5353557at2759"/>
<comment type="caution">
    <text evidence="2">The sequence shown here is derived from an EMBL/GenBank/DDBJ whole genome shotgun (WGS) entry which is preliminary data.</text>
</comment>
<dbReference type="AlphaFoldDB" id="A0A8H7BV15"/>
<dbReference type="SUPFAM" id="SSF54695">
    <property type="entry name" value="POZ domain"/>
    <property type="match status" value="1"/>
</dbReference>
<gene>
    <name evidence="2" type="ORF">EC973_008875</name>
</gene>
<evidence type="ECO:0000313" key="3">
    <source>
        <dbReference type="Proteomes" id="UP000605846"/>
    </source>
</evidence>
<sequence>MNHKKISLTAIYGAIRKPNSSTSLACQHNVRIATVSEIDEVLRRLLSYANNTTEQWNLRRLMRCLDYIFIHNNRSSDAILAARSMRSCVRLVVELLGNYLSMTEPLDSTGIDTVLAGIKFISHLLERLARINEDENSAANALLIDIRRRRGIYYLLQWTDRLNNPERYYCLRALTAKGQFFAQDLLEYDALDILAKVLSDILGIFSNLDDGDEDQLSDAIPGLDQCQRASLLLEALLKRNQHAAVRAKVKTFAESGAFISVVEAWHVICTYYRRPARRHKVEKLMYSLSAIVRKSVAISETAADRIASLNSRCVWQPVLVMEMQRFLAITCTVQESVDRPPQLISNNTEDAAAIASHVTRLCRLCSSITHRLPNDTYRQAYINQILRDITNFMMMFVSRPVLYEEISQVGNTIVLPVKAHAEVGSRNFQESGGRIVEENEMLLVSLLDNFIQHVQLSSSAFILSIAKSFAFCVQTFLMVMEKNGLLSTSALLSRLQRIIVLFLCYDDAVDQLENAPKMLDSYIWSPTINHAKDGLMIINGDVSLDTPEAMRSIRRAKRALFCLETISRHSRACQKILECDVLGIAETESSPCLSAFEKIPDLLELYALFVRLIAYLASRMAFVRTTIREKYQPTILLLLSEAIRYKRSKWENSIRDKETNRRLKAWNCVISHCLQIVCASRYDDFSLQSWSMPLQLNGVNLSLIPLLFSVLWPSHVSNHQKDIQTFWEEDYMVISQAAVALQQLSTVADCVRHMLQETPSLGRACELLVQLTSDSSGMSVKLNQPKESVIAIEDEENIETAYQIPDTVVLSSENMKSSDEIEVVAANAMLDTPKTSSDELKTTCAKTLFRTLRHIITSKDNVQAMVIRDTLTAVFRPLVSHSAERTQIHWRTSLRDELMDKRRYDFQKLFEFTKDDERAVKCHELAAVAIGYACPNPSDWEAHLGINTQEHVVYSKSVFGNLCHMIVYDLEYDVGDGLEDKMIVEEELSEKIMYCRRNSAAQVIKTLAFQMETTWRKQLESFQEQVLSKQLDVGQDSLQQSYRVSFITDSCNIPISADAATLMDQSRVFEALLSGQYQESRQKPILLGDVAYPALEKLLNVMSKIRAAKGDGIYAVPLPNRWNDVIDLLQLSDRFACDAVWNLCERWILHNLMSPMTYESLEGCLLLYRRCRNPENINSGLSSSLWSFDPLLQECLKTLMKDLSFTCTTKEFNAMIKDNDHEELEAFCDGMATLLCATAG</sequence>
<dbReference type="SMART" id="SM00225">
    <property type="entry name" value="BTB"/>
    <property type="match status" value="1"/>
</dbReference>
<dbReference type="InterPro" id="IPR000210">
    <property type="entry name" value="BTB/POZ_dom"/>
</dbReference>
<feature type="domain" description="BTB" evidence="1">
    <location>
        <begin position="1042"/>
        <end position="1102"/>
    </location>
</feature>
<organism evidence="2 3">
    <name type="scientific">Apophysomyces ossiformis</name>
    <dbReference type="NCBI Taxonomy" id="679940"/>
    <lineage>
        <taxon>Eukaryota</taxon>
        <taxon>Fungi</taxon>
        <taxon>Fungi incertae sedis</taxon>
        <taxon>Mucoromycota</taxon>
        <taxon>Mucoromycotina</taxon>
        <taxon>Mucoromycetes</taxon>
        <taxon>Mucorales</taxon>
        <taxon>Mucorineae</taxon>
        <taxon>Mucoraceae</taxon>
        <taxon>Apophysomyces</taxon>
    </lineage>
</organism>
<accession>A0A8H7BV15</accession>
<dbReference type="InterPro" id="IPR011333">
    <property type="entry name" value="SKP1/BTB/POZ_sf"/>
</dbReference>
<keyword evidence="3" id="KW-1185">Reference proteome</keyword>
<evidence type="ECO:0000259" key="1">
    <source>
        <dbReference type="PROSITE" id="PS50097"/>
    </source>
</evidence>
<proteinExistence type="predicted"/>
<dbReference type="Gene3D" id="3.30.710.10">
    <property type="entry name" value="Potassium Channel Kv1.1, Chain A"/>
    <property type="match status" value="1"/>
</dbReference>
<dbReference type="Pfam" id="PF00651">
    <property type="entry name" value="BTB"/>
    <property type="match status" value="1"/>
</dbReference>